<name>A0A4Q7R941_9BURK</name>
<keyword evidence="1" id="KW-0472">Membrane</keyword>
<feature type="transmembrane region" description="Helical" evidence="1">
    <location>
        <begin position="20"/>
        <end position="39"/>
    </location>
</feature>
<feature type="domain" description="TadE-like" evidence="2">
    <location>
        <begin position="14"/>
        <end position="56"/>
    </location>
</feature>
<dbReference type="AlphaFoldDB" id="A0A4Q7R941"/>
<sequence length="153" mass="15765">MASRGDAHRHRDNGAVAVEFALVFPVLLALVLGIAYYGVILAMQQVLTLAAEEGARAALRYPLTSNNGTLAETLALRVSAADQTARGVLPASVANGLLNGSGAQAMACTAPPGQQCVQVTLNLRTSTLLPVVPFVPVPTTLTGHAVVQLSPDI</sequence>
<proteinExistence type="predicted"/>
<evidence type="ECO:0000313" key="3">
    <source>
        <dbReference type="EMBL" id="RZT29354.1"/>
    </source>
</evidence>
<reference evidence="3 4" key="1">
    <citation type="journal article" date="2015" name="Stand. Genomic Sci.">
        <title>Genomic Encyclopedia of Bacterial and Archaeal Type Strains, Phase III: the genomes of soil and plant-associated and newly described type strains.</title>
        <authorList>
            <person name="Whitman W.B."/>
            <person name="Woyke T."/>
            <person name="Klenk H.P."/>
            <person name="Zhou Y."/>
            <person name="Lilburn T.G."/>
            <person name="Beck B.J."/>
            <person name="De Vos P."/>
            <person name="Vandamme P."/>
            <person name="Eisen J.A."/>
            <person name="Garrity G."/>
            <person name="Hugenholtz P."/>
            <person name="Kyrpides N.C."/>
        </authorList>
    </citation>
    <scope>NUCLEOTIDE SEQUENCE [LARGE SCALE GENOMIC DNA]</scope>
    <source>
        <strain evidence="3 4">ASC-9842</strain>
    </source>
</reference>
<accession>A0A4Q7R941</accession>
<dbReference type="RefSeq" id="WP_130393872.1">
    <property type="nucleotide sequence ID" value="NZ_SGXM01000012.1"/>
</dbReference>
<evidence type="ECO:0000313" key="4">
    <source>
        <dbReference type="Proteomes" id="UP000291078"/>
    </source>
</evidence>
<comment type="caution">
    <text evidence="3">The sequence shown here is derived from an EMBL/GenBank/DDBJ whole genome shotgun (WGS) entry which is preliminary data.</text>
</comment>
<dbReference type="Proteomes" id="UP000291078">
    <property type="component" value="Unassembled WGS sequence"/>
</dbReference>
<evidence type="ECO:0000256" key="1">
    <source>
        <dbReference type="SAM" id="Phobius"/>
    </source>
</evidence>
<organism evidence="3 4">
    <name type="scientific">Cupriavidus agavae</name>
    <dbReference type="NCBI Taxonomy" id="1001822"/>
    <lineage>
        <taxon>Bacteria</taxon>
        <taxon>Pseudomonadati</taxon>
        <taxon>Pseudomonadota</taxon>
        <taxon>Betaproteobacteria</taxon>
        <taxon>Burkholderiales</taxon>
        <taxon>Burkholderiaceae</taxon>
        <taxon>Cupriavidus</taxon>
    </lineage>
</organism>
<dbReference type="Pfam" id="PF07811">
    <property type="entry name" value="TadE"/>
    <property type="match status" value="1"/>
</dbReference>
<protein>
    <submittedName>
        <fullName evidence="3">Flp pilus assembly protein TadG</fullName>
    </submittedName>
</protein>
<gene>
    <name evidence="3" type="ORF">EV147_4985</name>
</gene>
<evidence type="ECO:0000259" key="2">
    <source>
        <dbReference type="Pfam" id="PF07811"/>
    </source>
</evidence>
<keyword evidence="1" id="KW-0812">Transmembrane</keyword>
<dbReference type="EMBL" id="SGXM01000012">
    <property type="protein sequence ID" value="RZT29354.1"/>
    <property type="molecule type" value="Genomic_DNA"/>
</dbReference>
<keyword evidence="1" id="KW-1133">Transmembrane helix</keyword>
<dbReference type="InterPro" id="IPR012495">
    <property type="entry name" value="TadE-like_dom"/>
</dbReference>
<keyword evidence="4" id="KW-1185">Reference proteome</keyword>
<dbReference type="OrthoDB" id="8965410at2"/>